<dbReference type="CDD" id="cd06223">
    <property type="entry name" value="PRTases_typeI"/>
    <property type="match status" value="1"/>
</dbReference>
<dbReference type="EMBL" id="SJPJ01000001">
    <property type="protein sequence ID" value="TWT82902.1"/>
    <property type="molecule type" value="Genomic_DNA"/>
</dbReference>
<reference evidence="3 4" key="1">
    <citation type="submission" date="2019-02" db="EMBL/GenBank/DDBJ databases">
        <title>Deep-cultivation of Planctomycetes and their phenomic and genomic characterization uncovers novel biology.</title>
        <authorList>
            <person name="Wiegand S."/>
            <person name="Jogler M."/>
            <person name="Boedeker C."/>
            <person name="Pinto D."/>
            <person name="Vollmers J."/>
            <person name="Rivas-Marin E."/>
            <person name="Kohn T."/>
            <person name="Peeters S.H."/>
            <person name="Heuer A."/>
            <person name="Rast P."/>
            <person name="Oberbeckmann S."/>
            <person name="Bunk B."/>
            <person name="Jeske O."/>
            <person name="Meyerdierks A."/>
            <person name="Storesund J.E."/>
            <person name="Kallscheuer N."/>
            <person name="Luecker S."/>
            <person name="Lage O.M."/>
            <person name="Pohl T."/>
            <person name="Merkel B.J."/>
            <person name="Hornburger P."/>
            <person name="Mueller R.-W."/>
            <person name="Bruemmer F."/>
            <person name="Labrenz M."/>
            <person name="Spormann A.M."/>
            <person name="Op Den Camp H."/>
            <person name="Overmann J."/>
            <person name="Amann R."/>
            <person name="Jetten M.S.M."/>
            <person name="Mascher T."/>
            <person name="Medema M.H."/>
            <person name="Devos D.P."/>
            <person name="Kaster A.-K."/>
            <person name="Ovreas L."/>
            <person name="Rohde M."/>
            <person name="Galperin M.Y."/>
            <person name="Jogler C."/>
        </authorList>
    </citation>
    <scope>NUCLEOTIDE SEQUENCE [LARGE SCALE GENOMIC DNA]</scope>
    <source>
        <strain evidence="3 4">CA13</strain>
    </source>
</reference>
<dbReference type="RefSeq" id="WP_146399705.1">
    <property type="nucleotide sequence ID" value="NZ_SJPJ01000001.1"/>
</dbReference>
<organism evidence="3 4">
    <name type="scientific">Novipirellula herctigrandis</name>
    <dbReference type="NCBI Taxonomy" id="2527986"/>
    <lineage>
        <taxon>Bacteria</taxon>
        <taxon>Pseudomonadati</taxon>
        <taxon>Planctomycetota</taxon>
        <taxon>Planctomycetia</taxon>
        <taxon>Pirellulales</taxon>
        <taxon>Pirellulaceae</taxon>
        <taxon>Novipirellula</taxon>
    </lineage>
</organism>
<dbReference type="InterPro" id="IPR044005">
    <property type="entry name" value="DZR_2"/>
</dbReference>
<dbReference type="SUPFAM" id="SSF53271">
    <property type="entry name" value="PRTase-like"/>
    <property type="match status" value="1"/>
</dbReference>
<feature type="domain" description="Double zinc ribbon" evidence="2">
    <location>
        <begin position="27"/>
        <end position="76"/>
    </location>
</feature>
<gene>
    <name evidence="3" type="ORF">CA13_43650</name>
</gene>
<dbReference type="InterPro" id="IPR051910">
    <property type="entry name" value="ComF/GntX_DNA_util-trans"/>
</dbReference>
<dbReference type="PANTHER" id="PTHR47505">
    <property type="entry name" value="DNA UTILIZATION PROTEIN YHGH"/>
    <property type="match status" value="1"/>
</dbReference>
<dbReference type="InterPro" id="IPR000836">
    <property type="entry name" value="PRTase_dom"/>
</dbReference>
<protein>
    <submittedName>
        <fullName evidence="3">DNA utilization protein GntX</fullName>
    </submittedName>
</protein>
<sequence length="285" mass="30704">MSISISETIKKCQHWVSTGKTAAAESVLDLAFPPSCALCNRLVSPGVDFCQDCRVSLVSSEFQMRHCCLRCGFPLGRPVINENENSAGPIAPTGNATPSSGCPQCKEKTFQFDGVIPMWTYHGLVCDAVVASKYVHLSPLAAALGNRLGRCVANRLGEDLPDVVTFVPSYFTRQLSRGGIGTATLARSVGESLGVPVRPLLQATRKIKKQAWLDDDSRLHNVRDAFKIKRSYAFGRSPNLLDRHILVVDDVYTTGATVNEIAGVLRGGGAFRVSVAVVARAVRAT</sequence>
<proteinExistence type="inferred from homology"/>
<accession>A0A5C5Z6G1</accession>
<dbReference type="InterPro" id="IPR029057">
    <property type="entry name" value="PRTase-like"/>
</dbReference>
<name>A0A5C5Z6G1_9BACT</name>
<dbReference type="Proteomes" id="UP000315010">
    <property type="component" value="Unassembled WGS sequence"/>
</dbReference>
<dbReference type="AlphaFoldDB" id="A0A5C5Z6G1"/>
<dbReference type="OrthoDB" id="9779910at2"/>
<comment type="caution">
    <text evidence="3">The sequence shown here is derived from an EMBL/GenBank/DDBJ whole genome shotgun (WGS) entry which is preliminary data.</text>
</comment>
<keyword evidence="4" id="KW-1185">Reference proteome</keyword>
<dbReference type="PANTHER" id="PTHR47505:SF1">
    <property type="entry name" value="DNA UTILIZATION PROTEIN YHGH"/>
    <property type="match status" value="1"/>
</dbReference>
<evidence type="ECO:0000313" key="4">
    <source>
        <dbReference type="Proteomes" id="UP000315010"/>
    </source>
</evidence>
<dbReference type="Pfam" id="PF18912">
    <property type="entry name" value="DZR_2"/>
    <property type="match status" value="1"/>
</dbReference>
<evidence type="ECO:0000259" key="2">
    <source>
        <dbReference type="Pfam" id="PF18912"/>
    </source>
</evidence>
<comment type="similarity">
    <text evidence="1">Belongs to the ComF/GntX family.</text>
</comment>
<evidence type="ECO:0000313" key="3">
    <source>
        <dbReference type="EMBL" id="TWT82902.1"/>
    </source>
</evidence>
<evidence type="ECO:0000256" key="1">
    <source>
        <dbReference type="ARBA" id="ARBA00008007"/>
    </source>
</evidence>
<dbReference type="Gene3D" id="3.40.50.2020">
    <property type="match status" value="1"/>
</dbReference>